<name>M4VIC8_9BACT</name>
<reference evidence="1 2" key="1">
    <citation type="journal article" date="2013" name="ISME J.">
        <title>By their genes ye shall know them: genomic signatures of predatory bacteria.</title>
        <authorList>
            <person name="Pasternak Z."/>
            <person name="Pietrokovski S."/>
            <person name="Rotem O."/>
            <person name="Gophna U."/>
            <person name="Lurie-Weinberger M.N."/>
            <person name="Jurkevitch E."/>
        </authorList>
    </citation>
    <scope>NUCLEOTIDE SEQUENCE [LARGE SCALE GENOMIC DNA]</scope>
    <source>
        <strain evidence="1">EPB</strain>
    </source>
</reference>
<proteinExistence type="predicted"/>
<gene>
    <name evidence="1" type="ORF">A11S_2342</name>
</gene>
<dbReference type="Proteomes" id="UP000011932">
    <property type="component" value="Chromosome"/>
</dbReference>
<dbReference type="RefSeq" id="WP_015468646.1">
    <property type="nucleotide sequence ID" value="NC_020812.1"/>
</dbReference>
<dbReference type="HOGENOM" id="CLU_1119161_0_0_5"/>
<protein>
    <submittedName>
        <fullName evidence="1">Uncharacterized protein</fullName>
    </submittedName>
</protein>
<organism evidence="1 2">
    <name type="scientific">Micavibrio aeruginosavorus EPB</name>
    <dbReference type="NCBI Taxonomy" id="349215"/>
    <lineage>
        <taxon>Bacteria</taxon>
        <taxon>Pseudomonadati</taxon>
        <taxon>Bdellovibrionota</taxon>
        <taxon>Bdellovibrionia</taxon>
        <taxon>Bdellovibrionales</taxon>
        <taxon>Pseudobdellovibrionaceae</taxon>
        <taxon>Micavibrio</taxon>
    </lineage>
</organism>
<dbReference type="AlphaFoldDB" id="M4VIC8"/>
<dbReference type="STRING" id="349215.A11S_2342"/>
<dbReference type="EMBL" id="CP003538">
    <property type="protein sequence ID" value="AGH99137.1"/>
    <property type="molecule type" value="Genomic_DNA"/>
</dbReference>
<dbReference type="PATRIC" id="fig|349215.9.peg.2274"/>
<evidence type="ECO:0000313" key="2">
    <source>
        <dbReference type="Proteomes" id="UP000011932"/>
    </source>
</evidence>
<dbReference type="KEGG" id="man:A11S_2342"/>
<evidence type="ECO:0000313" key="1">
    <source>
        <dbReference type="EMBL" id="AGH99137.1"/>
    </source>
</evidence>
<sequence>MKVKDLHILDRHYCVHADAYLVIGTAKNARRLPGTITGWHARGDETLYYKRHFLDADSAHIHFDAEMVDTDAIIDNIFSVDRQQQAVYDWEDRVIVPHGRIITAKDARAMIARVADDNDMPRPKLVWEEHTNHSEYDECDNRVHFGHRDSISLLHELAHALYHERRDGEKFADHSPGFVWTAIELYHRYAGVDLQLLITSAMQADIIGDLKSIRHIRDLSIPIVEQAMANDNTATPKAVVRTKNGPRP</sequence>
<accession>M4VIC8</accession>